<dbReference type="InterPro" id="IPR058548">
    <property type="entry name" value="MlaB-like_STAS"/>
</dbReference>
<name>A0A4Q1HF24_9BURK</name>
<gene>
    <name evidence="2" type="ORF">C7R54_23990</name>
</gene>
<dbReference type="CDD" id="cd07043">
    <property type="entry name" value="STAS_anti-anti-sigma_factors"/>
    <property type="match status" value="1"/>
</dbReference>
<feature type="domain" description="STAS" evidence="1">
    <location>
        <begin position="1"/>
        <end position="91"/>
    </location>
</feature>
<dbReference type="SUPFAM" id="SSF52091">
    <property type="entry name" value="SpoIIaa-like"/>
    <property type="match status" value="1"/>
</dbReference>
<proteinExistence type="predicted"/>
<dbReference type="InterPro" id="IPR052746">
    <property type="entry name" value="MlaB_ABC_Transporter"/>
</dbReference>
<reference evidence="2 3" key="1">
    <citation type="journal article" date="2017" name="Int. J. Syst. Evol. Microbiol.">
        <title>Achromobacter aloeverae sp. nov., isolated from the root of Aloe vera (L.) Burm.f.</title>
        <authorList>
            <person name="Kuncharoen N."/>
            <person name="Muramatsu Y."/>
            <person name="Shibata C."/>
            <person name="Kamakura Y."/>
            <person name="Nakagawa Y."/>
            <person name="Tanasupawat S."/>
        </authorList>
    </citation>
    <scope>NUCLEOTIDE SEQUENCE [LARGE SCALE GENOMIC DNA]</scope>
    <source>
        <strain evidence="2 3">AVA-1</strain>
    </source>
</reference>
<dbReference type="Gene3D" id="3.30.750.24">
    <property type="entry name" value="STAS domain"/>
    <property type="match status" value="1"/>
</dbReference>
<dbReference type="Pfam" id="PF13466">
    <property type="entry name" value="STAS_2"/>
    <property type="match status" value="1"/>
</dbReference>
<comment type="caution">
    <text evidence="2">The sequence shown here is derived from an EMBL/GenBank/DDBJ whole genome shotgun (WGS) entry which is preliminary data.</text>
</comment>
<organism evidence="2 3">
    <name type="scientific">Achromobacter aloeverae</name>
    <dbReference type="NCBI Taxonomy" id="1750518"/>
    <lineage>
        <taxon>Bacteria</taxon>
        <taxon>Pseudomonadati</taxon>
        <taxon>Pseudomonadota</taxon>
        <taxon>Betaproteobacteria</taxon>
        <taxon>Burkholderiales</taxon>
        <taxon>Alcaligenaceae</taxon>
        <taxon>Achromobacter</taxon>
    </lineage>
</organism>
<sequence length="107" mass="11339">MDARTLRLEGELTIYTAQEVRQRLSQALAADAEPEPLCVDLSGVTELDTAGVQLLLAAHARAQAQQRELRLAGLAEPLREVIALLGLDSTLAPVMAAGHDMEIGPAA</sequence>
<dbReference type="InterPro" id="IPR002645">
    <property type="entry name" value="STAS_dom"/>
</dbReference>
<accession>A0A4Q1HF24</accession>
<dbReference type="PANTHER" id="PTHR35849">
    <property type="entry name" value="BLR2341 PROTEIN"/>
    <property type="match status" value="1"/>
</dbReference>
<dbReference type="PROSITE" id="PS50801">
    <property type="entry name" value="STAS"/>
    <property type="match status" value="1"/>
</dbReference>
<dbReference type="EMBL" id="PYAL01000008">
    <property type="protein sequence ID" value="RXN84449.1"/>
    <property type="molecule type" value="Genomic_DNA"/>
</dbReference>
<evidence type="ECO:0000313" key="2">
    <source>
        <dbReference type="EMBL" id="RXN84449.1"/>
    </source>
</evidence>
<evidence type="ECO:0000313" key="3">
    <source>
        <dbReference type="Proteomes" id="UP000290849"/>
    </source>
</evidence>
<protein>
    <submittedName>
        <fullName evidence="2">Anti-sigma B factor antagonist</fullName>
    </submittedName>
</protein>
<keyword evidence="3" id="KW-1185">Reference proteome</keyword>
<dbReference type="RefSeq" id="WP_129153260.1">
    <property type="nucleotide sequence ID" value="NZ_JBHSDO010000018.1"/>
</dbReference>
<dbReference type="Proteomes" id="UP000290849">
    <property type="component" value="Unassembled WGS sequence"/>
</dbReference>
<dbReference type="OrthoDB" id="8527158at2"/>
<dbReference type="AlphaFoldDB" id="A0A4Q1HF24"/>
<evidence type="ECO:0000259" key="1">
    <source>
        <dbReference type="PROSITE" id="PS50801"/>
    </source>
</evidence>
<dbReference type="InterPro" id="IPR036513">
    <property type="entry name" value="STAS_dom_sf"/>
</dbReference>
<dbReference type="PANTHER" id="PTHR35849:SF2">
    <property type="entry name" value="BLR2341 PROTEIN"/>
    <property type="match status" value="1"/>
</dbReference>